<dbReference type="AlphaFoldDB" id="A0A379JZM7"/>
<dbReference type="EMBL" id="UGUW01000001">
    <property type="protein sequence ID" value="SUD57828.1"/>
    <property type="molecule type" value="Genomic_DNA"/>
</dbReference>
<protein>
    <recommendedName>
        <fullName evidence="3">Dual specificity protein phosphatase</fullName>
    </recommendedName>
</protein>
<dbReference type="InterPro" id="IPR029021">
    <property type="entry name" value="Prot-tyrosine_phosphatase-like"/>
</dbReference>
<dbReference type="SUPFAM" id="SSF52799">
    <property type="entry name" value="(Phosphotyrosine protein) phosphatases II"/>
    <property type="match status" value="1"/>
</dbReference>
<sequence length="184" mass="20705">MPVATERKMHRTIPSCTFLSRSEAEAYSPGPDCHLISISDGLEDQACIDEARWKSVSYHHFIDAGFDEEVIEIYGPDFERNYVDYLLSSKADVLRERIREIADRGENIAVNCQAGRSRSAAVALFISKHHGYQLHKPTPDANQCVYRMLANDVRLMAAYRAACTPVEPEAPRRSLLSAIKSLFS</sequence>
<dbReference type="Proteomes" id="UP000254084">
    <property type="component" value="Unassembled WGS sequence"/>
</dbReference>
<dbReference type="Gene3D" id="3.90.190.10">
    <property type="entry name" value="Protein tyrosine phosphatase superfamily"/>
    <property type="match status" value="1"/>
</dbReference>
<reference evidence="1 2" key="1">
    <citation type="submission" date="2018-06" db="EMBL/GenBank/DDBJ databases">
        <authorList>
            <consortium name="Pathogen Informatics"/>
            <person name="Doyle S."/>
        </authorList>
    </citation>
    <scope>NUCLEOTIDE SEQUENCE [LARGE SCALE GENOMIC DNA]</scope>
    <source>
        <strain evidence="1 2">NCTC10860</strain>
    </source>
</reference>
<evidence type="ECO:0008006" key="3">
    <source>
        <dbReference type="Google" id="ProtNLM"/>
    </source>
</evidence>
<organism evidence="1 2">
    <name type="scientific">Ectopseudomonas oleovorans</name>
    <name type="common">Pseudomonas oleovorans</name>
    <dbReference type="NCBI Taxonomy" id="301"/>
    <lineage>
        <taxon>Bacteria</taxon>
        <taxon>Pseudomonadati</taxon>
        <taxon>Pseudomonadota</taxon>
        <taxon>Gammaproteobacteria</taxon>
        <taxon>Pseudomonadales</taxon>
        <taxon>Pseudomonadaceae</taxon>
        <taxon>Ectopseudomonas</taxon>
    </lineage>
</organism>
<gene>
    <name evidence="1" type="ORF">NCTC10860_00030</name>
</gene>
<name>A0A379JZM7_ECTOL</name>
<evidence type="ECO:0000313" key="2">
    <source>
        <dbReference type="Proteomes" id="UP000254084"/>
    </source>
</evidence>
<accession>A0A379JZM7</accession>
<evidence type="ECO:0000313" key="1">
    <source>
        <dbReference type="EMBL" id="SUD57828.1"/>
    </source>
</evidence>
<proteinExistence type="predicted"/>